<feature type="region of interest" description="Disordered" evidence="2">
    <location>
        <begin position="287"/>
        <end position="336"/>
    </location>
</feature>
<reference evidence="4" key="1">
    <citation type="journal article" date="2019" name="Int. J. Syst. Evol. Microbiol.">
        <title>The Global Catalogue of Microorganisms (GCM) 10K type strain sequencing project: providing services to taxonomists for standard genome sequencing and annotation.</title>
        <authorList>
            <consortium name="The Broad Institute Genomics Platform"/>
            <consortium name="The Broad Institute Genome Sequencing Center for Infectious Disease"/>
            <person name="Wu L."/>
            <person name="Ma J."/>
        </authorList>
    </citation>
    <scope>NUCLEOTIDE SEQUENCE [LARGE SCALE GENOMIC DNA]</scope>
    <source>
        <strain evidence="4">JCM 14718</strain>
    </source>
</reference>
<accession>A0ABP4TXN3</accession>
<dbReference type="EMBL" id="BAAANY010000020">
    <property type="protein sequence ID" value="GAA1693778.1"/>
    <property type="molecule type" value="Genomic_DNA"/>
</dbReference>
<comment type="similarity">
    <text evidence="1">Belongs to the UPF0749 family.</text>
</comment>
<name>A0ABP4TXN3_9ACTN</name>
<evidence type="ECO:0000313" key="4">
    <source>
        <dbReference type="Proteomes" id="UP001500618"/>
    </source>
</evidence>
<evidence type="ECO:0000256" key="2">
    <source>
        <dbReference type="SAM" id="MobiDB-lite"/>
    </source>
</evidence>
<dbReference type="PANTHER" id="PTHR37313">
    <property type="entry name" value="UPF0749 PROTEIN RV1825"/>
    <property type="match status" value="1"/>
</dbReference>
<feature type="compositionally biased region" description="Polar residues" evidence="2">
    <location>
        <begin position="293"/>
        <end position="306"/>
    </location>
</feature>
<dbReference type="Gene3D" id="3.30.70.1880">
    <property type="entry name" value="Protein of unknown function DUF881"/>
    <property type="match status" value="1"/>
</dbReference>
<feature type="compositionally biased region" description="Low complexity" evidence="2">
    <location>
        <begin position="307"/>
        <end position="318"/>
    </location>
</feature>
<gene>
    <name evidence="3" type="ORF">GCM10009765_48800</name>
</gene>
<proteinExistence type="inferred from homology"/>
<protein>
    <submittedName>
        <fullName evidence="3">DUF881 domain-containing protein</fullName>
    </submittedName>
</protein>
<dbReference type="Proteomes" id="UP001500618">
    <property type="component" value="Unassembled WGS sequence"/>
</dbReference>
<dbReference type="Pfam" id="PF05949">
    <property type="entry name" value="DUF881"/>
    <property type="match status" value="1"/>
</dbReference>
<evidence type="ECO:0000313" key="3">
    <source>
        <dbReference type="EMBL" id="GAA1693778.1"/>
    </source>
</evidence>
<comment type="caution">
    <text evidence="3">The sequence shown here is derived from an EMBL/GenBank/DDBJ whole genome shotgun (WGS) entry which is preliminary data.</text>
</comment>
<evidence type="ECO:0000256" key="1">
    <source>
        <dbReference type="ARBA" id="ARBA00009108"/>
    </source>
</evidence>
<sequence>MAGPTGNPRRKWPWTRERFSPGAAMLTDLLNNHLDGGYSAAARRRAEVGPPTGAQLNRRRAASVLAAIVVGLVLVTAYNETVANAPQTTRTRQGLLSDIRQGTASTQQLDRQAQALRQQVSADRSSRLSTDNTGAAVAARLKQLELTTGLAAATGPGVIVSVADGPTPKNPTPGAPTLWRVQDTDLQGVVNALWALGAEAISVNGERLSPLSTIRSAGGAILVDFEPVSSPYEVKAIGDPKALPTAYAQSLSAVQLRAYNKDYGIKLTITAADSMALPAAATPNLRFAKPPGSTLSGPASPQPSDASSGSGTSETTGTPKPHPSKPVGSRSGGGDR</sequence>
<organism evidence="3 4">
    <name type="scientific">Fodinicola feengrottensis</name>
    <dbReference type="NCBI Taxonomy" id="435914"/>
    <lineage>
        <taxon>Bacteria</taxon>
        <taxon>Bacillati</taxon>
        <taxon>Actinomycetota</taxon>
        <taxon>Actinomycetes</taxon>
        <taxon>Mycobacteriales</taxon>
        <taxon>Fodinicola</taxon>
    </lineage>
</organism>
<dbReference type="PANTHER" id="PTHR37313:SF1">
    <property type="entry name" value="UPF0749 PROTEIN RV1823"/>
    <property type="match status" value="1"/>
</dbReference>
<dbReference type="RefSeq" id="WP_344312796.1">
    <property type="nucleotide sequence ID" value="NZ_BAAANY010000020.1"/>
</dbReference>
<dbReference type="InterPro" id="IPR010273">
    <property type="entry name" value="DUF881"/>
</dbReference>
<keyword evidence="4" id="KW-1185">Reference proteome</keyword>